<organism evidence="2 3">
    <name type="scientific">Ignelater luminosus</name>
    <name type="common">Cucubano</name>
    <name type="synonym">Pyrophorus luminosus</name>
    <dbReference type="NCBI Taxonomy" id="2038154"/>
    <lineage>
        <taxon>Eukaryota</taxon>
        <taxon>Metazoa</taxon>
        <taxon>Ecdysozoa</taxon>
        <taxon>Arthropoda</taxon>
        <taxon>Hexapoda</taxon>
        <taxon>Insecta</taxon>
        <taxon>Pterygota</taxon>
        <taxon>Neoptera</taxon>
        <taxon>Endopterygota</taxon>
        <taxon>Coleoptera</taxon>
        <taxon>Polyphaga</taxon>
        <taxon>Elateriformia</taxon>
        <taxon>Elateroidea</taxon>
        <taxon>Elateridae</taxon>
        <taxon>Agrypninae</taxon>
        <taxon>Pyrophorini</taxon>
        <taxon>Ignelater</taxon>
    </lineage>
</organism>
<dbReference type="InterPro" id="IPR029526">
    <property type="entry name" value="PGBD"/>
</dbReference>
<dbReference type="PANTHER" id="PTHR47272:SF1">
    <property type="entry name" value="PIGGYBAC TRANSPOSABLE ELEMENT-DERIVED PROTEIN 3-LIKE"/>
    <property type="match status" value="1"/>
</dbReference>
<comment type="caution">
    <text evidence="2">The sequence shown here is derived from an EMBL/GenBank/DDBJ whole genome shotgun (WGS) entry which is preliminary data.</text>
</comment>
<sequence length="220" mass="25196">MDENRFYGRQNTVIMVIPVDSGEEVASGSNSQENVTILAVETIFDSKTNTNYKIENSIVIPETDFGGSHSEDSIPLSELSNRLPKRKKQKTNHSIWNVANLVVSDKNITFLGSGELPRELKELHSPYRFSLMSCNRWEEIKHFLHFNNNDNCVNRNNEGCNKLFETRPLLTKIRERLLTVSTEEYLAVDEQIIPTKARSTLKQYSPKNLTMGLQSLCSQW</sequence>
<dbReference type="EMBL" id="VTPC01082558">
    <property type="protein sequence ID" value="KAF2887617.1"/>
    <property type="molecule type" value="Genomic_DNA"/>
</dbReference>
<protein>
    <recommendedName>
        <fullName evidence="1">PiggyBac transposable element-derived protein domain-containing protein</fullName>
    </recommendedName>
</protein>
<feature type="domain" description="PiggyBac transposable element-derived protein" evidence="1">
    <location>
        <begin position="130"/>
        <end position="208"/>
    </location>
</feature>
<proteinExistence type="predicted"/>
<accession>A0A8K0CNY4</accession>
<evidence type="ECO:0000313" key="3">
    <source>
        <dbReference type="Proteomes" id="UP000801492"/>
    </source>
</evidence>
<evidence type="ECO:0000313" key="2">
    <source>
        <dbReference type="EMBL" id="KAF2887617.1"/>
    </source>
</evidence>
<name>A0A8K0CNY4_IGNLU</name>
<gene>
    <name evidence="2" type="ORF">ILUMI_18556</name>
</gene>
<reference evidence="2" key="1">
    <citation type="submission" date="2019-08" db="EMBL/GenBank/DDBJ databases">
        <title>The genome of the North American firefly Photinus pyralis.</title>
        <authorList>
            <consortium name="Photinus pyralis genome working group"/>
            <person name="Fallon T.R."/>
            <person name="Sander Lower S.E."/>
            <person name="Weng J.-K."/>
        </authorList>
    </citation>
    <scope>NUCLEOTIDE SEQUENCE</scope>
    <source>
        <strain evidence="2">TRF0915ILg1</strain>
        <tissue evidence="2">Whole body</tissue>
    </source>
</reference>
<evidence type="ECO:0000259" key="1">
    <source>
        <dbReference type="Pfam" id="PF13843"/>
    </source>
</evidence>
<dbReference type="PANTHER" id="PTHR47272">
    <property type="entry name" value="DDE_TNP_1_7 DOMAIN-CONTAINING PROTEIN"/>
    <property type="match status" value="1"/>
</dbReference>
<dbReference type="Pfam" id="PF13843">
    <property type="entry name" value="DDE_Tnp_1_7"/>
    <property type="match status" value="1"/>
</dbReference>
<keyword evidence="3" id="KW-1185">Reference proteome</keyword>
<dbReference type="AlphaFoldDB" id="A0A8K0CNY4"/>
<feature type="non-terminal residue" evidence="2">
    <location>
        <position position="220"/>
    </location>
</feature>
<dbReference type="Proteomes" id="UP000801492">
    <property type="component" value="Unassembled WGS sequence"/>
</dbReference>
<dbReference type="OrthoDB" id="6731131at2759"/>